<comment type="function">
    <text evidence="10">Subunit R is required for both nuclease and ATPase activities, but not for modification.</text>
</comment>
<dbReference type="InterPro" id="IPR051268">
    <property type="entry name" value="Type-I_R_enzyme_R_subunit"/>
</dbReference>
<evidence type="ECO:0000256" key="5">
    <source>
        <dbReference type="ARBA" id="ARBA00022747"/>
    </source>
</evidence>
<dbReference type="Pfam" id="PF22679">
    <property type="entry name" value="T1R_D3-like"/>
    <property type="match status" value="1"/>
</dbReference>
<dbReference type="SUPFAM" id="SSF52540">
    <property type="entry name" value="P-loop containing nucleoside triphosphate hydrolases"/>
    <property type="match status" value="1"/>
</dbReference>
<dbReference type="InterPro" id="IPR027417">
    <property type="entry name" value="P-loop_NTPase"/>
</dbReference>
<comment type="catalytic activity">
    <reaction evidence="1 10">
        <text>Endonucleolytic cleavage of DNA to give random double-stranded fragments with terminal 5'-phosphates, ATP is simultaneously hydrolyzed.</text>
        <dbReference type="EC" id="3.1.21.3"/>
    </reaction>
</comment>
<dbReference type="EMBL" id="DRMH01000002">
    <property type="protein sequence ID" value="HFC96841.1"/>
    <property type="molecule type" value="Genomic_DNA"/>
</dbReference>
<dbReference type="InterPro" id="IPR004473">
    <property type="entry name" value="Restrct_endonuc_typeI_HsdR"/>
</dbReference>
<evidence type="ECO:0000256" key="7">
    <source>
        <dbReference type="ARBA" id="ARBA00022801"/>
    </source>
</evidence>
<evidence type="ECO:0000259" key="12">
    <source>
        <dbReference type="PROSITE" id="PS51192"/>
    </source>
</evidence>
<dbReference type="Pfam" id="PF18766">
    <property type="entry name" value="SWI2_SNF2"/>
    <property type="match status" value="1"/>
</dbReference>
<dbReference type="PROSITE" id="PS51192">
    <property type="entry name" value="HELICASE_ATP_BIND_1"/>
    <property type="match status" value="1"/>
</dbReference>
<keyword evidence="7 10" id="KW-0378">Hydrolase</keyword>
<dbReference type="Pfam" id="PF04313">
    <property type="entry name" value="HSDR_N"/>
    <property type="match status" value="1"/>
</dbReference>
<dbReference type="CDD" id="cd18030">
    <property type="entry name" value="DEXHc_RE_I_HsdR"/>
    <property type="match status" value="1"/>
</dbReference>
<evidence type="ECO:0000256" key="6">
    <source>
        <dbReference type="ARBA" id="ARBA00022759"/>
    </source>
</evidence>
<evidence type="ECO:0000256" key="11">
    <source>
        <dbReference type="SAM" id="Coils"/>
    </source>
</evidence>
<dbReference type="SMART" id="SM00487">
    <property type="entry name" value="DEXDc"/>
    <property type="match status" value="1"/>
</dbReference>
<dbReference type="GO" id="GO:0005524">
    <property type="term" value="F:ATP binding"/>
    <property type="evidence" value="ECO:0007669"/>
    <property type="project" value="UniProtKB-KW"/>
</dbReference>
<dbReference type="InterPro" id="IPR040980">
    <property type="entry name" value="SWI2_SNF2"/>
</dbReference>
<dbReference type="CDD" id="cd18800">
    <property type="entry name" value="SF2_C_EcoR124I-like"/>
    <property type="match status" value="1"/>
</dbReference>
<keyword evidence="11" id="KW-0175">Coiled coil</keyword>
<evidence type="ECO:0000256" key="9">
    <source>
        <dbReference type="ARBA" id="ARBA00023125"/>
    </source>
</evidence>
<dbReference type="GO" id="GO:0009307">
    <property type="term" value="P:DNA restriction-modification system"/>
    <property type="evidence" value="ECO:0007669"/>
    <property type="project" value="UniProtKB-KW"/>
</dbReference>
<evidence type="ECO:0000256" key="2">
    <source>
        <dbReference type="ARBA" id="ARBA00008598"/>
    </source>
</evidence>
<proteinExistence type="inferred from homology"/>
<gene>
    <name evidence="13" type="ORF">ENJ40_00080</name>
</gene>
<dbReference type="PANTHER" id="PTHR30195">
    <property type="entry name" value="TYPE I SITE-SPECIFIC DEOXYRIBONUCLEASE PROTEIN SUBUNIT M AND R"/>
    <property type="match status" value="1"/>
</dbReference>
<organism evidence="13">
    <name type="scientific">Thermosulfurimonas dismutans</name>
    <dbReference type="NCBI Taxonomy" id="999894"/>
    <lineage>
        <taxon>Bacteria</taxon>
        <taxon>Pseudomonadati</taxon>
        <taxon>Thermodesulfobacteriota</taxon>
        <taxon>Thermodesulfobacteria</taxon>
        <taxon>Thermodesulfobacteriales</taxon>
        <taxon>Thermodesulfobacteriaceae</taxon>
        <taxon>Thermosulfurimonas</taxon>
    </lineage>
</organism>
<evidence type="ECO:0000256" key="10">
    <source>
        <dbReference type="RuleBase" id="RU364115"/>
    </source>
</evidence>
<comment type="similarity">
    <text evidence="2 10">Belongs to the HsdR family.</text>
</comment>
<dbReference type="GO" id="GO:0009035">
    <property type="term" value="F:type I site-specific deoxyribonuclease activity"/>
    <property type="evidence" value="ECO:0007669"/>
    <property type="project" value="UniProtKB-EC"/>
</dbReference>
<evidence type="ECO:0000256" key="1">
    <source>
        <dbReference type="ARBA" id="ARBA00000851"/>
    </source>
</evidence>
<dbReference type="InterPro" id="IPR014001">
    <property type="entry name" value="Helicase_ATP-bd"/>
</dbReference>
<protein>
    <recommendedName>
        <fullName evidence="10">Type I restriction enzyme endonuclease subunit</fullName>
        <shortName evidence="10">R protein</shortName>
        <ecNumber evidence="10">3.1.21.3</ecNumber>
    </recommendedName>
</protein>
<evidence type="ECO:0000256" key="3">
    <source>
        <dbReference type="ARBA" id="ARBA00022722"/>
    </source>
</evidence>
<keyword evidence="5 10" id="KW-0680">Restriction system</keyword>
<dbReference type="Gene3D" id="3.40.50.300">
    <property type="entry name" value="P-loop containing nucleotide triphosphate hydrolases"/>
    <property type="match status" value="2"/>
</dbReference>
<evidence type="ECO:0000313" key="13">
    <source>
        <dbReference type="EMBL" id="HFC96841.1"/>
    </source>
</evidence>
<dbReference type="NCBIfam" id="TIGR00348">
    <property type="entry name" value="hsdR"/>
    <property type="match status" value="1"/>
</dbReference>
<comment type="subunit">
    <text evidence="10">The type I restriction/modification system is composed of three polypeptides R, M and S.</text>
</comment>
<dbReference type="AlphaFoldDB" id="A0A7C3GJ74"/>
<dbReference type="InterPro" id="IPR055180">
    <property type="entry name" value="HsdR_RecA-like_helicase_dom_2"/>
</dbReference>
<evidence type="ECO:0000256" key="8">
    <source>
        <dbReference type="ARBA" id="ARBA00022840"/>
    </source>
</evidence>
<keyword evidence="3" id="KW-0540">Nuclease</keyword>
<feature type="coiled-coil region" evidence="11">
    <location>
        <begin position="843"/>
        <end position="887"/>
    </location>
</feature>
<dbReference type="InterPro" id="IPR007409">
    <property type="entry name" value="Restrct_endonuc_type1_HsdR_N"/>
</dbReference>
<dbReference type="Gene3D" id="3.90.1570.50">
    <property type="match status" value="1"/>
</dbReference>
<dbReference type="Proteomes" id="UP000886043">
    <property type="component" value="Unassembled WGS sequence"/>
</dbReference>
<feature type="domain" description="Helicase ATP-binding" evidence="12">
    <location>
        <begin position="267"/>
        <end position="427"/>
    </location>
</feature>
<dbReference type="GO" id="GO:0003677">
    <property type="term" value="F:DNA binding"/>
    <property type="evidence" value="ECO:0007669"/>
    <property type="project" value="UniProtKB-KW"/>
</dbReference>
<keyword evidence="4 10" id="KW-0547">Nucleotide-binding</keyword>
<keyword evidence="6" id="KW-0255">Endonuclease</keyword>
<dbReference type="PANTHER" id="PTHR30195:SF15">
    <property type="entry name" value="TYPE I RESTRICTION ENZYME HINDI ENDONUCLEASE SUBUNIT"/>
    <property type="match status" value="1"/>
</dbReference>
<evidence type="ECO:0000256" key="4">
    <source>
        <dbReference type="ARBA" id="ARBA00022741"/>
    </source>
</evidence>
<comment type="caution">
    <text evidence="13">The sequence shown here is derived from an EMBL/GenBank/DDBJ whole genome shotgun (WGS) entry which is preliminary data.</text>
</comment>
<accession>A0A7C3GJ74</accession>
<name>A0A7C3GJ74_9BACT</name>
<reference evidence="13" key="1">
    <citation type="journal article" date="2020" name="mSystems">
        <title>Genome- and Community-Level Interaction Insights into Carbon Utilization and Element Cycling Functions of Hydrothermarchaeota in Hydrothermal Sediment.</title>
        <authorList>
            <person name="Zhou Z."/>
            <person name="Liu Y."/>
            <person name="Xu W."/>
            <person name="Pan J."/>
            <person name="Luo Z.H."/>
            <person name="Li M."/>
        </authorList>
    </citation>
    <scope>NUCLEOTIDE SEQUENCE [LARGE SCALE GENOMIC DNA]</scope>
    <source>
        <strain evidence="13">HyVt-483</strain>
    </source>
</reference>
<dbReference type="EC" id="3.1.21.3" evidence="10"/>
<sequence length="967" mass="111520">MAALGSERKAVQDALIRYAGEVGWEYVPPEEALRLRGGERGLIFREIFRDQLVKLNNGFFEPHYADDLIKKLEKLPPGIEGNLVAWEYFKGLKTVFVPQERRERNVHFVDEDNLARNTFHVTDEFSFENDYHRNRYDVVFLINGFPVLFVETKAAHKIEGISEALDQVRRYHRETPEALTLLQVYTLTHLIRFYYAATWNLSGKALLNWRTETGDADFETQVKAFFDRRHIVETLLHYILFTRRDEELRKVVLRPHQIRAVRKILSRAEDSKKHRGLIWHTQGSGKTYTMIVSAKLILENPLFENPTVIMLVDRNELEQQLFGNLASVGFEQVVVAQSKRHLQELLASDHRGLIVSTIQKFEGMPEAINTRRNIFVLVDEAHRTTGGKLGNYLMGALPNATFFGFTGTPIDKSAHGKGTFITFGIDDSPHGYLDKYGIAESIEDGTTVKLHYSIAPGELKPDKEVLDREFLSLAEAEGVSDQEVLDKILEKAVTLKNMLKSPERVEKVARYVVEHFRNYVEPLGYKAFLVAVDREACTFYKEALDKLLPPEYSAVVFSPFHNDPPHLKKYHLAEEEEKRLRKAFRDPEKLPKILIVTNKLLTGFDAPILYAMYLDKPMRDHVLLQAIARVNRPYEDEAGRAKPCGLIIDFVGIFDNLKKALAFDSGDIEGVVEDIEKLKERFRELMEGPAAEYLLLVSGKPPDKAVEAVLQYFLSDAPRHEFYDFYRELSNLYEILSPDAFLRPYLENYDTLSRMYRILKEAYEPGVVIDRELARKTARLVQEHTRSGKIKASLEVYEINEGLLRKLEESEASPTEKVFNLFRSIEDLISKEAKINPFLVSIGEKAEALARQFRERLKSAEEILEELKKIIEEINQARREMAEKGMRKEIFAIYWLLKPEIKDAERVARATVEAFERYPHWQTSEEQERKLKIELNRILIKEGGLDARKAAELTKEKIIKSLRVIGA</sequence>
<keyword evidence="9 10" id="KW-0238">DNA-binding</keyword>
<keyword evidence="8 10" id="KW-0067">ATP-binding</keyword>
<dbReference type="CDD" id="cd22332">
    <property type="entry name" value="HsdR_N"/>
    <property type="match status" value="1"/>
</dbReference>